<evidence type="ECO:0000313" key="2">
    <source>
        <dbReference type="EMBL" id="XDQ46612.1"/>
    </source>
</evidence>
<accession>A0AB39QWL1</accession>
<dbReference type="AlphaFoldDB" id="A0AB39QWL1"/>
<proteinExistence type="predicted"/>
<protein>
    <submittedName>
        <fullName evidence="2">Uncharacterized protein</fullName>
    </submittedName>
</protein>
<sequence>MNPRYEYRALLACDIAGSAGRGERRLQEIRQVLRAALSDALGVADLDAREFGYADTGDGCRLVAPAALPKAGLLFPLLPELGARIRAHNGQAGADTRLRVRAALHAGEIRLDPDGTASGAPFEALARLLDSAPLRHATSAGTGGTPLAAILSQHFYEETIGHGHEGLEADAFTAAEVRVKEYAARAWLWYPGSPVGPRFGSGAASGSGVASGSGEQPAPPEPRTADQLVQAMGNGTVFAVHRGDQHIRHHARG</sequence>
<organism evidence="2">
    <name type="scientific">Streptomyces sp. R39</name>
    <dbReference type="NCBI Taxonomy" id="3238631"/>
    <lineage>
        <taxon>Bacteria</taxon>
        <taxon>Bacillati</taxon>
        <taxon>Actinomycetota</taxon>
        <taxon>Actinomycetes</taxon>
        <taxon>Kitasatosporales</taxon>
        <taxon>Streptomycetaceae</taxon>
        <taxon>Streptomyces</taxon>
    </lineage>
</organism>
<name>A0AB39QWL1_9ACTN</name>
<evidence type="ECO:0000256" key="1">
    <source>
        <dbReference type="SAM" id="MobiDB-lite"/>
    </source>
</evidence>
<dbReference type="EMBL" id="CP163441">
    <property type="protein sequence ID" value="XDQ46612.1"/>
    <property type="molecule type" value="Genomic_DNA"/>
</dbReference>
<reference evidence="2" key="1">
    <citation type="submission" date="2024-07" db="EMBL/GenBank/DDBJ databases">
        <authorList>
            <person name="Yu S.T."/>
        </authorList>
    </citation>
    <scope>NUCLEOTIDE SEQUENCE</scope>
    <source>
        <strain evidence="2">R39</strain>
    </source>
</reference>
<feature type="region of interest" description="Disordered" evidence="1">
    <location>
        <begin position="201"/>
        <end position="223"/>
    </location>
</feature>
<dbReference type="RefSeq" id="WP_369225620.1">
    <property type="nucleotide sequence ID" value="NZ_CP163441.1"/>
</dbReference>
<gene>
    <name evidence="2" type="ORF">AB5J52_32545</name>
</gene>